<dbReference type="VEuPathDB" id="VectorBase:AARA014106"/>
<dbReference type="Proteomes" id="UP000075840">
    <property type="component" value="Unassembled WGS sequence"/>
</dbReference>
<name>A0A182IF36_ANOAR</name>
<proteinExistence type="predicted"/>
<dbReference type="EnsemblMetazoa" id="AARA014106-RA">
    <property type="protein sequence ID" value="AARA014106-PA"/>
    <property type="gene ID" value="AARA014106"/>
</dbReference>
<organism evidence="1 2">
    <name type="scientific">Anopheles arabiensis</name>
    <name type="common">Mosquito</name>
    <dbReference type="NCBI Taxonomy" id="7173"/>
    <lineage>
        <taxon>Eukaryota</taxon>
        <taxon>Metazoa</taxon>
        <taxon>Ecdysozoa</taxon>
        <taxon>Arthropoda</taxon>
        <taxon>Hexapoda</taxon>
        <taxon>Insecta</taxon>
        <taxon>Pterygota</taxon>
        <taxon>Neoptera</taxon>
        <taxon>Endopterygota</taxon>
        <taxon>Diptera</taxon>
        <taxon>Nematocera</taxon>
        <taxon>Culicoidea</taxon>
        <taxon>Culicidae</taxon>
        <taxon>Anophelinae</taxon>
        <taxon>Anopheles</taxon>
    </lineage>
</organism>
<sequence length="67" mass="7560">MVQLSKMNQSFLDTFKTTYTATCTCSGEIQLSRRLKDRASEVIHIIVVAEQLVNTNHTTKKMPRSGT</sequence>
<keyword evidence="2" id="KW-1185">Reference proteome</keyword>
<accession>A0A182IF36</accession>
<protein>
    <submittedName>
        <fullName evidence="1">Uncharacterized protein</fullName>
    </submittedName>
</protein>
<dbReference type="AlphaFoldDB" id="A0A182IF36"/>
<evidence type="ECO:0000313" key="2">
    <source>
        <dbReference type="Proteomes" id="UP000075840"/>
    </source>
</evidence>
<evidence type="ECO:0000313" key="1">
    <source>
        <dbReference type="EnsemblMetazoa" id="AARA014106-PA"/>
    </source>
</evidence>
<reference evidence="1" key="1">
    <citation type="submission" date="2022-08" db="UniProtKB">
        <authorList>
            <consortium name="EnsemblMetazoa"/>
        </authorList>
    </citation>
    <scope>IDENTIFICATION</scope>
    <source>
        <strain evidence="1">Dongola</strain>
    </source>
</reference>
<dbReference type="EMBL" id="APCN01003925">
    <property type="status" value="NOT_ANNOTATED_CDS"/>
    <property type="molecule type" value="Genomic_DNA"/>
</dbReference>